<accession>A0A6J0BWS4</accession>
<dbReference type="AlphaFoldDB" id="A0A6J0BWS4"/>
<dbReference type="Pfam" id="PF00106">
    <property type="entry name" value="adh_short"/>
    <property type="match status" value="1"/>
</dbReference>
<sequence length="336" mass="36722">MGEVPHSVPHSTQRGLPSPDLFTMKHLLTTSLVFIGILCSYTVLSIVPNTNTDVDRTARVAVVTGSNKGVGFATVKGLCQRFNGTVYLTARSVVRGQASVEELRKIGLQPRFHQLDITDDSSVNAFKTYLNDTHGGLDILVNNAGISFKENATELFSVQASETVRVNYFGLLKVSKALFPLLRPHARVVHVSSAFGRLPLIPGSQIRARFSNSELTVEGLNQIMRDFIEATKTNNYQDSGWPDKPYVVSKVGVSALTGIQQKALDTDAREDLVVNAVHPGYVNTDMTDHLGVFTPERGSQSSLYAALLPENTDIKGKYIWHDNTLVDWANGPKPAA</sequence>
<dbReference type="SUPFAM" id="SSF51735">
    <property type="entry name" value="NAD(P)-binding Rossmann-fold domains"/>
    <property type="match status" value="1"/>
</dbReference>
<dbReference type="PRINTS" id="PR00080">
    <property type="entry name" value="SDRFAMILY"/>
</dbReference>
<evidence type="ECO:0000256" key="5">
    <source>
        <dbReference type="RuleBase" id="RU000363"/>
    </source>
</evidence>
<dbReference type="PANTHER" id="PTHR43963:SF4">
    <property type="entry name" value="CARBONYL REDUCTASE (NADPH)"/>
    <property type="match status" value="1"/>
</dbReference>
<feature type="transmembrane region" description="Helical" evidence="6">
    <location>
        <begin position="27"/>
        <end position="47"/>
    </location>
</feature>
<dbReference type="OrthoDB" id="7289984at2759"/>
<dbReference type="GO" id="GO:0004090">
    <property type="term" value="F:carbonyl reductase (NADPH) activity"/>
    <property type="evidence" value="ECO:0007669"/>
    <property type="project" value="TreeGrafter"/>
</dbReference>
<keyword evidence="2" id="KW-0521">NADP</keyword>
<dbReference type="Proteomes" id="UP000829291">
    <property type="component" value="Chromosome 7"/>
</dbReference>
<evidence type="ECO:0000256" key="2">
    <source>
        <dbReference type="ARBA" id="ARBA00022857"/>
    </source>
</evidence>
<dbReference type="InParanoid" id="A0A6J0BWS4"/>
<reference evidence="8" key="1">
    <citation type="submission" date="2025-08" db="UniProtKB">
        <authorList>
            <consortium name="RefSeq"/>
        </authorList>
    </citation>
    <scope>IDENTIFICATION</scope>
    <source>
        <tissue evidence="8">Thorax and Abdomen</tissue>
    </source>
</reference>
<name>A0A6J0BWS4_NEOLC</name>
<keyword evidence="3" id="KW-0560">Oxidoreductase</keyword>
<evidence type="ECO:0000256" key="4">
    <source>
        <dbReference type="ARBA" id="ARBA00026118"/>
    </source>
</evidence>
<proteinExistence type="inferred from homology"/>
<dbReference type="PANTHER" id="PTHR43963">
    <property type="entry name" value="CARBONYL REDUCTASE 1-RELATED"/>
    <property type="match status" value="1"/>
</dbReference>
<gene>
    <name evidence="8" type="primary">LOC107223516</name>
</gene>
<organism evidence="8">
    <name type="scientific">Neodiprion lecontei</name>
    <name type="common">Redheaded pine sawfly</name>
    <dbReference type="NCBI Taxonomy" id="441921"/>
    <lineage>
        <taxon>Eukaryota</taxon>
        <taxon>Metazoa</taxon>
        <taxon>Ecdysozoa</taxon>
        <taxon>Arthropoda</taxon>
        <taxon>Hexapoda</taxon>
        <taxon>Insecta</taxon>
        <taxon>Pterygota</taxon>
        <taxon>Neoptera</taxon>
        <taxon>Endopterygota</taxon>
        <taxon>Hymenoptera</taxon>
        <taxon>Tenthredinoidea</taxon>
        <taxon>Diprionidae</taxon>
        <taxon>Diprioninae</taxon>
        <taxon>Neodiprion</taxon>
    </lineage>
</organism>
<dbReference type="CDD" id="cd05324">
    <property type="entry name" value="carb_red_PTCR-like_SDR_c"/>
    <property type="match status" value="1"/>
</dbReference>
<dbReference type="EC" id="1.1.1.184" evidence="4"/>
<evidence type="ECO:0000256" key="6">
    <source>
        <dbReference type="SAM" id="Phobius"/>
    </source>
</evidence>
<dbReference type="Gene3D" id="3.40.50.720">
    <property type="entry name" value="NAD(P)-binding Rossmann-like Domain"/>
    <property type="match status" value="1"/>
</dbReference>
<evidence type="ECO:0000256" key="1">
    <source>
        <dbReference type="ARBA" id="ARBA00006484"/>
    </source>
</evidence>
<evidence type="ECO:0000313" key="8">
    <source>
        <dbReference type="RefSeq" id="XP_015518692.2"/>
    </source>
</evidence>
<evidence type="ECO:0000256" key="3">
    <source>
        <dbReference type="ARBA" id="ARBA00023002"/>
    </source>
</evidence>
<keyword evidence="7" id="KW-1185">Reference proteome</keyword>
<keyword evidence="6" id="KW-0472">Membrane</keyword>
<keyword evidence="6" id="KW-1133">Transmembrane helix</keyword>
<keyword evidence="6" id="KW-0812">Transmembrane</keyword>
<dbReference type="InterPro" id="IPR045313">
    <property type="entry name" value="CBR1-like"/>
</dbReference>
<dbReference type="GeneID" id="107223516"/>
<dbReference type="KEGG" id="nlo:107223516"/>
<dbReference type="InterPro" id="IPR036291">
    <property type="entry name" value="NAD(P)-bd_dom_sf"/>
</dbReference>
<comment type="similarity">
    <text evidence="1 5">Belongs to the short-chain dehydrogenases/reductases (SDR) family.</text>
</comment>
<dbReference type="PRINTS" id="PR00081">
    <property type="entry name" value="GDHRDH"/>
</dbReference>
<dbReference type="RefSeq" id="XP_015518692.2">
    <property type="nucleotide sequence ID" value="XM_015663206.2"/>
</dbReference>
<protein>
    <recommendedName>
        <fullName evidence="4">carbonyl reductase (NADPH)</fullName>
        <ecNumber evidence="4">1.1.1.184</ecNumber>
    </recommendedName>
</protein>
<evidence type="ECO:0000313" key="7">
    <source>
        <dbReference type="Proteomes" id="UP000829291"/>
    </source>
</evidence>
<dbReference type="InterPro" id="IPR002347">
    <property type="entry name" value="SDR_fam"/>
</dbReference>